<dbReference type="GO" id="GO:0010181">
    <property type="term" value="F:FMN binding"/>
    <property type="evidence" value="ECO:0007669"/>
    <property type="project" value="InterPro"/>
</dbReference>
<dbReference type="OrthoDB" id="9791490at2"/>
<evidence type="ECO:0000259" key="2">
    <source>
        <dbReference type="Pfam" id="PF01613"/>
    </source>
</evidence>
<dbReference type="Pfam" id="PF01613">
    <property type="entry name" value="Flavin_Reduct"/>
    <property type="match status" value="1"/>
</dbReference>
<evidence type="ECO:0000313" key="4">
    <source>
        <dbReference type="Proteomes" id="UP000190285"/>
    </source>
</evidence>
<dbReference type="Gene3D" id="2.30.110.10">
    <property type="entry name" value="Electron Transport, Fmn-binding Protein, Chain A"/>
    <property type="match status" value="1"/>
</dbReference>
<name>A0A1T5M626_9FIRM</name>
<feature type="domain" description="Flavin reductase like" evidence="2">
    <location>
        <begin position="23"/>
        <end position="167"/>
    </location>
</feature>
<protein>
    <submittedName>
        <fullName evidence="3">NADH-FMN oxidoreductase RutF, flavin reductase (DIM6/NTAB) family</fullName>
    </submittedName>
</protein>
<dbReference type="EMBL" id="FUZT01000010">
    <property type="protein sequence ID" value="SKC83682.1"/>
    <property type="molecule type" value="Genomic_DNA"/>
</dbReference>
<keyword evidence="4" id="KW-1185">Reference proteome</keyword>
<comment type="similarity">
    <text evidence="1">Belongs to the flavoredoxin family.</text>
</comment>
<dbReference type="STRING" id="36842.SAMN02194393_03972"/>
<dbReference type="Proteomes" id="UP000190285">
    <property type="component" value="Unassembled WGS sequence"/>
</dbReference>
<dbReference type="InterPro" id="IPR052174">
    <property type="entry name" value="Flavoredoxin"/>
</dbReference>
<gene>
    <name evidence="3" type="ORF">SAMN02194393_03972</name>
</gene>
<reference evidence="4" key="1">
    <citation type="submission" date="2017-02" db="EMBL/GenBank/DDBJ databases">
        <authorList>
            <person name="Varghese N."/>
            <person name="Submissions S."/>
        </authorList>
    </citation>
    <scope>NUCLEOTIDE SEQUENCE [LARGE SCALE GENOMIC DNA]</scope>
    <source>
        <strain evidence="4">M1</strain>
    </source>
</reference>
<dbReference type="RefSeq" id="WP_079494030.1">
    <property type="nucleotide sequence ID" value="NZ_FUZT01000010.1"/>
</dbReference>
<dbReference type="PANTHER" id="PTHR43567">
    <property type="entry name" value="FLAVOREDOXIN-RELATED-RELATED"/>
    <property type="match status" value="1"/>
</dbReference>
<evidence type="ECO:0000256" key="1">
    <source>
        <dbReference type="ARBA" id="ARBA00038054"/>
    </source>
</evidence>
<proteinExistence type="inferred from homology"/>
<dbReference type="GO" id="GO:0016646">
    <property type="term" value="F:oxidoreductase activity, acting on the CH-NH group of donors, NAD or NADP as acceptor"/>
    <property type="evidence" value="ECO:0007669"/>
    <property type="project" value="UniProtKB-ARBA"/>
</dbReference>
<dbReference type="AlphaFoldDB" id="A0A1T5M626"/>
<sequence>MFKDIAYNEMSKEMLNQLQKGAFLTVKAKDELNTMTIGWGSVGYIWNKPIFMVAVRYSRYTYELIEKTDEFTVSLPLTKDMKKELSICGTKSKREIDKFKECNLTPKKGKVVDTPIIDQCDLHYECKIVYKQAMEPGNLDKKIKEAKYSDSDFHVLYYGEIVASYIKE</sequence>
<dbReference type="InterPro" id="IPR012349">
    <property type="entry name" value="Split_barrel_FMN-bd"/>
</dbReference>
<organism evidence="3 4">
    <name type="scientific">Maledivibacter halophilus</name>
    <dbReference type="NCBI Taxonomy" id="36842"/>
    <lineage>
        <taxon>Bacteria</taxon>
        <taxon>Bacillati</taxon>
        <taxon>Bacillota</taxon>
        <taxon>Clostridia</taxon>
        <taxon>Peptostreptococcales</taxon>
        <taxon>Caminicellaceae</taxon>
        <taxon>Maledivibacter</taxon>
    </lineage>
</organism>
<accession>A0A1T5M626</accession>
<dbReference type="PANTHER" id="PTHR43567:SF5">
    <property type="entry name" value="HYPOTHETICAL CYTOSOLIC PROTEIN"/>
    <property type="match status" value="1"/>
</dbReference>
<dbReference type="InterPro" id="IPR002563">
    <property type="entry name" value="Flavin_Rdtase-like_dom"/>
</dbReference>
<dbReference type="SUPFAM" id="SSF50475">
    <property type="entry name" value="FMN-binding split barrel"/>
    <property type="match status" value="1"/>
</dbReference>
<evidence type="ECO:0000313" key="3">
    <source>
        <dbReference type="EMBL" id="SKC83682.1"/>
    </source>
</evidence>